<gene>
    <name evidence="2" type="ORF">GCM10023175_30890</name>
</gene>
<dbReference type="EMBL" id="BAABGT010000034">
    <property type="protein sequence ID" value="GAA4547157.1"/>
    <property type="molecule type" value="Genomic_DNA"/>
</dbReference>
<keyword evidence="3" id="KW-1185">Reference proteome</keyword>
<dbReference type="Proteomes" id="UP001501598">
    <property type="component" value="Unassembled WGS sequence"/>
</dbReference>
<evidence type="ECO:0000313" key="2">
    <source>
        <dbReference type="EMBL" id="GAA4547157.1"/>
    </source>
</evidence>
<dbReference type="RefSeq" id="WP_345418009.1">
    <property type="nucleotide sequence ID" value="NZ_BAABGT010000034.1"/>
</dbReference>
<feature type="region of interest" description="Disordered" evidence="1">
    <location>
        <begin position="37"/>
        <end position="140"/>
    </location>
</feature>
<sequence>MGLIRTALVFGAGYIVGRPDGTALLRKARTRATELVNRPEVKRARERARDVAGDQALALKRRLPARSGTTGEDGTSTSVPVSDAQGWDPSTSPADAPADATTAPTDEPLSASDPSVVTSTGASTDGQTEQAPDRSATWQR</sequence>
<feature type="compositionally biased region" description="Polar residues" evidence="1">
    <location>
        <begin position="112"/>
        <end position="140"/>
    </location>
</feature>
<comment type="caution">
    <text evidence="2">The sequence shown here is derived from an EMBL/GenBank/DDBJ whole genome shotgun (WGS) entry which is preliminary data.</text>
</comment>
<feature type="compositionally biased region" description="Low complexity" evidence="1">
    <location>
        <begin position="88"/>
        <end position="106"/>
    </location>
</feature>
<proteinExistence type="predicted"/>
<name>A0ABP8RSF4_9PSEU</name>
<evidence type="ECO:0008006" key="4">
    <source>
        <dbReference type="Google" id="ProtNLM"/>
    </source>
</evidence>
<reference evidence="3" key="1">
    <citation type="journal article" date="2019" name="Int. J. Syst. Evol. Microbiol.">
        <title>The Global Catalogue of Microorganisms (GCM) 10K type strain sequencing project: providing services to taxonomists for standard genome sequencing and annotation.</title>
        <authorList>
            <consortium name="The Broad Institute Genomics Platform"/>
            <consortium name="The Broad Institute Genome Sequencing Center for Infectious Disease"/>
            <person name="Wu L."/>
            <person name="Ma J."/>
        </authorList>
    </citation>
    <scope>NUCLEOTIDE SEQUENCE [LARGE SCALE GENOMIC DNA]</scope>
    <source>
        <strain evidence="3">JCM 17906</strain>
    </source>
</reference>
<protein>
    <recommendedName>
        <fullName evidence="4">YtxH domain-containing protein</fullName>
    </recommendedName>
</protein>
<feature type="compositionally biased region" description="Basic and acidic residues" evidence="1">
    <location>
        <begin position="37"/>
        <end position="52"/>
    </location>
</feature>
<evidence type="ECO:0000313" key="3">
    <source>
        <dbReference type="Proteomes" id="UP001501598"/>
    </source>
</evidence>
<accession>A0ABP8RSF4</accession>
<organism evidence="2 3">
    <name type="scientific">Pseudonocardia xishanensis</name>
    <dbReference type="NCBI Taxonomy" id="630995"/>
    <lineage>
        <taxon>Bacteria</taxon>
        <taxon>Bacillati</taxon>
        <taxon>Actinomycetota</taxon>
        <taxon>Actinomycetes</taxon>
        <taxon>Pseudonocardiales</taxon>
        <taxon>Pseudonocardiaceae</taxon>
        <taxon>Pseudonocardia</taxon>
    </lineage>
</organism>
<feature type="compositionally biased region" description="Low complexity" evidence="1">
    <location>
        <begin position="67"/>
        <end position="78"/>
    </location>
</feature>
<evidence type="ECO:0000256" key="1">
    <source>
        <dbReference type="SAM" id="MobiDB-lite"/>
    </source>
</evidence>